<evidence type="ECO:0000259" key="1">
    <source>
        <dbReference type="Pfam" id="PF25355"/>
    </source>
</evidence>
<evidence type="ECO:0000313" key="2">
    <source>
        <dbReference type="EMBL" id="SDH71143.1"/>
    </source>
</evidence>
<dbReference type="STRING" id="399736.SAMN04489720_2109"/>
<dbReference type="OrthoDB" id="5123855at2"/>
<dbReference type="Proteomes" id="UP000198822">
    <property type="component" value="Chromosome I"/>
</dbReference>
<dbReference type="AlphaFoldDB" id="A0A1G8EML7"/>
<feature type="domain" description="DUF7882" evidence="1">
    <location>
        <begin position="1"/>
        <end position="96"/>
    </location>
</feature>
<dbReference type="Pfam" id="PF25355">
    <property type="entry name" value="DUF7882"/>
    <property type="match status" value="1"/>
</dbReference>
<dbReference type="RefSeq" id="WP_092504825.1">
    <property type="nucleotide sequence ID" value="NZ_LT629695.1"/>
</dbReference>
<sequence>MGHLTYAGSTQYEIDDRMLAHAKAVVSAKLRRQESFLLSWTVDAHAGSGRVSLWMSPSIPLEFRFSGSRVPQLNGMWLEALMEMANSSRGLVLVTEQEAEQIAAGRQAPPSV</sequence>
<protein>
    <recommendedName>
        <fullName evidence="1">DUF7882 domain-containing protein</fullName>
    </recommendedName>
</protein>
<name>A0A1G8EML7_9MICO</name>
<dbReference type="EMBL" id="LT629695">
    <property type="protein sequence ID" value="SDH71143.1"/>
    <property type="molecule type" value="Genomic_DNA"/>
</dbReference>
<dbReference type="InterPro" id="IPR057204">
    <property type="entry name" value="DUF7882"/>
</dbReference>
<gene>
    <name evidence="2" type="ORF">SAMN04489720_2109</name>
</gene>
<evidence type="ECO:0000313" key="3">
    <source>
        <dbReference type="Proteomes" id="UP000198822"/>
    </source>
</evidence>
<accession>A0A1G8EML7</accession>
<proteinExistence type="predicted"/>
<reference evidence="3" key="1">
    <citation type="submission" date="2016-10" db="EMBL/GenBank/DDBJ databases">
        <authorList>
            <person name="Varghese N."/>
            <person name="Submissions S."/>
        </authorList>
    </citation>
    <scope>NUCLEOTIDE SEQUENCE [LARGE SCALE GENOMIC DNA]</scope>
    <source>
        <strain evidence="3">DSM 22002</strain>
    </source>
</reference>
<keyword evidence="3" id="KW-1185">Reference proteome</keyword>
<organism evidence="2 3">
    <name type="scientific">Agrococcus jejuensis</name>
    <dbReference type="NCBI Taxonomy" id="399736"/>
    <lineage>
        <taxon>Bacteria</taxon>
        <taxon>Bacillati</taxon>
        <taxon>Actinomycetota</taxon>
        <taxon>Actinomycetes</taxon>
        <taxon>Micrococcales</taxon>
        <taxon>Microbacteriaceae</taxon>
        <taxon>Agrococcus</taxon>
    </lineage>
</organism>